<dbReference type="EMBL" id="AP024237">
    <property type="protein sequence ID" value="BCO38091.1"/>
    <property type="molecule type" value="Genomic_DNA"/>
</dbReference>
<sequence>MPSGPWPTPLNNAGLEDSADVAICILPDFYWLLDQHSLNHQPRLTDITQPAQVDSGIGNRRYHSPMPDTTPSSGVPPGYSNPGLSAPTTASPWWVPPPPMSFRSPSRWPSFAALAIAIIGLGVGITGWFRPLPHEIHEQAPTAPAYSDQQIANAKTDVCVAYNYAKNEVALNTHRPDFEGDPVGSLAAATMKRLSLYAAGDYLLTRLTAQPATPAELADAVRSLANSYEQAAMRILNDEPSAALDPLRHAVDSDISKIDELCK</sequence>
<feature type="region of interest" description="Disordered" evidence="1">
    <location>
        <begin position="46"/>
        <end position="82"/>
    </location>
</feature>
<protein>
    <recommendedName>
        <fullName evidence="4">Alanine and proline rich membrane protein</fullName>
    </recommendedName>
</protein>
<dbReference type="Proteomes" id="UP000595446">
    <property type="component" value="Chromosome"/>
</dbReference>
<evidence type="ECO:0000313" key="2">
    <source>
        <dbReference type="EMBL" id="BCO38091.1"/>
    </source>
</evidence>
<evidence type="ECO:0008006" key="4">
    <source>
        <dbReference type="Google" id="ProtNLM"/>
    </source>
</evidence>
<evidence type="ECO:0000256" key="1">
    <source>
        <dbReference type="SAM" id="MobiDB-lite"/>
    </source>
</evidence>
<keyword evidence="3" id="KW-1185">Reference proteome</keyword>
<gene>
    <name evidence="2" type="ORF">MHEC_45240</name>
</gene>
<evidence type="ECO:0000313" key="3">
    <source>
        <dbReference type="Proteomes" id="UP000595446"/>
    </source>
</evidence>
<proteinExistence type="predicted"/>
<reference evidence="2 3" key="1">
    <citation type="submission" date="2020-12" db="EMBL/GenBank/DDBJ databases">
        <title>Complete genome sequence of Mycobacterium heckeshornense JCM 15655T, closely related to a pathogenic non-tuberculous mycobacterial species Mycobacterium xenopi.</title>
        <authorList>
            <person name="Yoshida M."/>
            <person name="Fukano H."/>
            <person name="Asakura T."/>
            <person name="Suzuki M."/>
            <person name="Hoshino Y."/>
        </authorList>
    </citation>
    <scope>NUCLEOTIDE SEQUENCE [LARGE SCALE GENOMIC DNA]</scope>
    <source>
        <strain evidence="2 3">JCM 15655</strain>
    </source>
</reference>
<organism evidence="2 3">
    <name type="scientific">Mycobacterium heckeshornense</name>
    <dbReference type="NCBI Taxonomy" id="110505"/>
    <lineage>
        <taxon>Bacteria</taxon>
        <taxon>Bacillati</taxon>
        <taxon>Actinomycetota</taxon>
        <taxon>Actinomycetes</taxon>
        <taxon>Mycobacteriales</taxon>
        <taxon>Mycobacteriaceae</taxon>
        <taxon>Mycobacterium</taxon>
    </lineage>
</organism>
<name>A0A7R7JJM6_9MYCO</name>
<dbReference type="AlphaFoldDB" id="A0A7R7JJM6"/>
<accession>A0A7R7JJM6</accession>